<evidence type="ECO:0000256" key="1">
    <source>
        <dbReference type="SAM" id="MobiDB-lite"/>
    </source>
</evidence>
<reference evidence="3" key="1">
    <citation type="journal article" date="2019" name="Int. J. Syst. Evol. Microbiol.">
        <title>The Global Catalogue of Microorganisms (GCM) 10K type strain sequencing project: providing services to taxonomists for standard genome sequencing and annotation.</title>
        <authorList>
            <consortium name="The Broad Institute Genomics Platform"/>
            <consortium name="The Broad Institute Genome Sequencing Center for Infectious Disease"/>
            <person name="Wu L."/>
            <person name="Ma J."/>
        </authorList>
    </citation>
    <scope>NUCLEOTIDE SEQUENCE [LARGE SCALE GENOMIC DNA]</scope>
    <source>
        <strain evidence="3">JCM 16924</strain>
    </source>
</reference>
<dbReference type="EMBL" id="BAAAZX010000076">
    <property type="protein sequence ID" value="GAA4033718.1"/>
    <property type="molecule type" value="Genomic_DNA"/>
</dbReference>
<proteinExistence type="predicted"/>
<accession>A0ABP7U038</accession>
<organism evidence="2 3">
    <name type="scientific">Streptomyces plumbiresistens</name>
    <dbReference type="NCBI Taxonomy" id="511811"/>
    <lineage>
        <taxon>Bacteria</taxon>
        <taxon>Bacillati</taxon>
        <taxon>Actinomycetota</taxon>
        <taxon>Actinomycetes</taxon>
        <taxon>Kitasatosporales</taxon>
        <taxon>Streptomycetaceae</taxon>
        <taxon>Streptomyces</taxon>
    </lineage>
</organism>
<sequence length="56" mass="5907">MEKRSVAAAIAASGFDGSIWTVNAALLDGRWLSGESEVGRRGPVSLGRPVPGRLKR</sequence>
<gene>
    <name evidence="2" type="ORF">GCM10022232_94240</name>
</gene>
<dbReference type="Proteomes" id="UP001500456">
    <property type="component" value="Unassembled WGS sequence"/>
</dbReference>
<name>A0ABP7U038_9ACTN</name>
<evidence type="ECO:0000313" key="2">
    <source>
        <dbReference type="EMBL" id="GAA4033718.1"/>
    </source>
</evidence>
<feature type="region of interest" description="Disordered" evidence="1">
    <location>
        <begin position="35"/>
        <end position="56"/>
    </location>
</feature>
<comment type="caution">
    <text evidence="2">The sequence shown here is derived from an EMBL/GenBank/DDBJ whole genome shotgun (WGS) entry which is preliminary data.</text>
</comment>
<keyword evidence="3" id="KW-1185">Reference proteome</keyword>
<evidence type="ECO:0000313" key="3">
    <source>
        <dbReference type="Proteomes" id="UP001500456"/>
    </source>
</evidence>
<protein>
    <submittedName>
        <fullName evidence="2">Uncharacterized protein</fullName>
    </submittedName>
</protein>